<dbReference type="PANTHER" id="PTHR30425:SF1">
    <property type="entry name" value="PHOSPHATE TRANSPORT SYSTEM PERMEASE PROTEIN PSTC"/>
    <property type="match status" value="1"/>
</dbReference>
<keyword evidence="3 9" id="KW-0813">Transport</keyword>
<keyword evidence="8 9" id="KW-0472">Membrane</keyword>
<feature type="transmembrane region" description="Helical" evidence="9">
    <location>
        <begin position="162"/>
        <end position="185"/>
    </location>
</feature>
<dbReference type="InterPro" id="IPR000515">
    <property type="entry name" value="MetI-like"/>
</dbReference>
<proteinExistence type="inferred from homology"/>
<organism evidence="12">
    <name type="scientific">Dehalogenimonas sp. 4OHTPN</name>
    <dbReference type="NCBI Taxonomy" id="3166643"/>
    <lineage>
        <taxon>Bacteria</taxon>
        <taxon>Bacillati</taxon>
        <taxon>Chloroflexota</taxon>
        <taxon>Dehalococcoidia</taxon>
        <taxon>Dehalococcoidales</taxon>
        <taxon>Dehalococcoidaceae</taxon>
        <taxon>Dehalogenimonas</taxon>
    </lineage>
</organism>
<dbReference type="PANTHER" id="PTHR30425">
    <property type="entry name" value="PHOSPHATE TRANSPORT SYSTEM PERMEASE PROTEIN PST"/>
    <property type="match status" value="1"/>
</dbReference>
<evidence type="ECO:0000256" key="5">
    <source>
        <dbReference type="ARBA" id="ARBA00022592"/>
    </source>
</evidence>
<dbReference type="InterPro" id="IPR051124">
    <property type="entry name" value="Phosphate_Transport_Permease"/>
</dbReference>
<dbReference type="AlphaFoldDB" id="A0AAU8G9D1"/>
<dbReference type="GO" id="GO:0005886">
    <property type="term" value="C:plasma membrane"/>
    <property type="evidence" value="ECO:0007669"/>
    <property type="project" value="UniProtKB-SubCell"/>
</dbReference>
<comment type="similarity">
    <text evidence="2 10">Belongs to the binding-protein-dependent transport system permease family. CysTW subfamily.</text>
</comment>
<evidence type="ECO:0000256" key="1">
    <source>
        <dbReference type="ARBA" id="ARBA00004651"/>
    </source>
</evidence>
<evidence type="ECO:0000256" key="8">
    <source>
        <dbReference type="ARBA" id="ARBA00023136"/>
    </source>
</evidence>
<comment type="function">
    <text evidence="10">Part of the binding-protein-dependent transport system for phosphate; probably responsible for the translocation of the substrate across the membrane.</text>
</comment>
<feature type="transmembrane region" description="Helical" evidence="9">
    <location>
        <begin position="29"/>
        <end position="50"/>
    </location>
</feature>
<evidence type="ECO:0000256" key="9">
    <source>
        <dbReference type="RuleBase" id="RU363032"/>
    </source>
</evidence>
<dbReference type="Pfam" id="PF00528">
    <property type="entry name" value="BPD_transp_1"/>
    <property type="match status" value="1"/>
</dbReference>
<dbReference type="GO" id="GO:0006817">
    <property type="term" value="P:phosphate ion transport"/>
    <property type="evidence" value="ECO:0007669"/>
    <property type="project" value="UniProtKB-KW"/>
</dbReference>
<evidence type="ECO:0000256" key="7">
    <source>
        <dbReference type="ARBA" id="ARBA00022989"/>
    </source>
</evidence>
<evidence type="ECO:0000256" key="10">
    <source>
        <dbReference type="RuleBase" id="RU363054"/>
    </source>
</evidence>
<evidence type="ECO:0000313" key="12">
    <source>
        <dbReference type="EMBL" id="XCH33363.1"/>
    </source>
</evidence>
<dbReference type="PROSITE" id="PS50928">
    <property type="entry name" value="ABC_TM1"/>
    <property type="match status" value="1"/>
</dbReference>
<keyword evidence="6 9" id="KW-0812">Transmembrane</keyword>
<evidence type="ECO:0000259" key="11">
    <source>
        <dbReference type="PROSITE" id="PS50928"/>
    </source>
</evidence>
<dbReference type="GO" id="GO:0005315">
    <property type="term" value="F:phosphate transmembrane transporter activity"/>
    <property type="evidence" value="ECO:0007669"/>
    <property type="project" value="InterPro"/>
</dbReference>
<sequence>MVNSQVGRVIGTTASLRKRRRPLEQVIELAIRFTGLLAIVVLVGVFAILLQQGLPALFQTSPWEFLTGDRWLPFSEPPVLGIRQFFVATLWVTGVSTLLAVPVGVGCAVYLAEVAPRRVSDTVKPLVELLSGFPSVVMGFIGLLLLSPWVQNTLGLNTGLTGFTAGIMLAMMSLPVIVSVSEDALRAVPDEYRQASYGLGATKWETIWHVCLPSALSGVSAAIMLGVGRAIGETMTVLMVAGGALAVPNNPFTPMMPMTAAVASGIGNAVVGGPVYKALFAIGLVLFMLTLLVNFIAARVLDAQKRKFARN</sequence>
<dbReference type="NCBIfam" id="TIGR02138">
    <property type="entry name" value="phosphate_pstC"/>
    <property type="match status" value="1"/>
</dbReference>
<feature type="transmembrane region" description="Helical" evidence="9">
    <location>
        <begin position="126"/>
        <end position="150"/>
    </location>
</feature>
<keyword evidence="4 10" id="KW-1003">Cell membrane</keyword>
<name>A0AAU8G9D1_9CHLR</name>
<dbReference type="RefSeq" id="WP_353714604.1">
    <property type="nucleotide sequence ID" value="NZ_CP159307.1"/>
</dbReference>
<comment type="subcellular location">
    <subcellularLocation>
        <location evidence="1 9">Cell membrane</location>
        <topology evidence="1 9">Multi-pass membrane protein</topology>
    </subcellularLocation>
</comment>
<feature type="domain" description="ABC transmembrane type-1" evidence="11">
    <location>
        <begin position="86"/>
        <end position="297"/>
    </location>
</feature>
<keyword evidence="7 9" id="KW-1133">Transmembrane helix</keyword>
<protein>
    <recommendedName>
        <fullName evidence="10">Phosphate transport system permease protein</fullName>
    </recommendedName>
</protein>
<feature type="transmembrane region" description="Helical" evidence="9">
    <location>
        <begin position="85"/>
        <end position="114"/>
    </location>
</feature>
<dbReference type="InterPro" id="IPR011864">
    <property type="entry name" value="Phosphate_PstC"/>
</dbReference>
<dbReference type="Gene3D" id="1.10.3720.10">
    <property type="entry name" value="MetI-like"/>
    <property type="match status" value="1"/>
</dbReference>
<reference evidence="12" key="1">
    <citation type="submission" date="2024-06" db="EMBL/GenBank/DDBJ databases">
        <title>A Novel Isolate, Dehalogenimonas sp. Strain 4OHTPN, Dechlorinates Aromatic 4 Hydroxy chlorothalonil by a Novel Reductive Dehalogenase.</title>
        <authorList>
            <person name="Liu G."/>
        </authorList>
    </citation>
    <scope>NUCLEOTIDE SEQUENCE</scope>
    <source>
        <strain evidence="12">4OHTPN</strain>
    </source>
</reference>
<gene>
    <name evidence="12" type="primary">pstC</name>
    <name evidence="12" type="ORF">ABV300_00365</name>
</gene>
<accession>A0AAU8G9D1</accession>
<evidence type="ECO:0000256" key="2">
    <source>
        <dbReference type="ARBA" id="ARBA00007069"/>
    </source>
</evidence>
<evidence type="ECO:0000256" key="6">
    <source>
        <dbReference type="ARBA" id="ARBA00022692"/>
    </source>
</evidence>
<feature type="transmembrane region" description="Helical" evidence="9">
    <location>
        <begin position="278"/>
        <end position="301"/>
    </location>
</feature>
<comment type="caution">
    <text evidence="10">Lacks conserved residue(s) required for the propagation of feature annotation.</text>
</comment>
<dbReference type="InterPro" id="IPR035906">
    <property type="entry name" value="MetI-like_sf"/>
</dbReference>
<dbReference type="SUPFAM" id="SSF161098">
    <property type="entry name" value="MetI-like"/>
    <property type="match status" value="1"/>
</dbReference>
<evidence type="ECO:0000256" key="3">
    <source>
        <dbReference type="ARBA" id="ARBA00022448"/>
    </source>
</evidence>
<dbReference type="EMBL" id="CP159307">
    <property type="protein sequence ID" value="XCH33363.1"/>
    <property type="molecule type" value="Genomic_DNA"/>
</dbReference>
<dbReference type="CDD" id="cd06261">
    <property type="entry name" value="TM_PBP2"/>
    <property type="match status" value="1"/>
</dbReference>
<keyword evidence="5 10" id="KW-0592">Phosphate transport</keyword>
<evidence type="ECO:0000256" key="4">
    <source>
        <dbReference type="ARBA" id="ARBA00022475"/>
    </source>
</evidence>